<dbReference type="EMBL" id="CP009056">
    <property type="protein sequence ID" value="AJA43940.1"/>
    <property type="molecule type" value="Genomic_DNA"/>
</dbReference>
<evidence type="ECO:0000313" key="2">
    <source>
        <dbReference type="EMBL" id="AJA43940.1"/>
    </source>
</evidence>
<dbReference type="STRING" id="1267021.FPB0191_00072"/>
<keyword evidence="3" id="KW-1185">Reference proteome</keyword>
<gene>
    <name evidence="2" type="ORF">FPB0191_00072</name>
</gene>
<dbReference type="AlphaFoldDB" id="A0A0A7RXA3"/>
<protein>
    <submittedName>
        <fullName evidence="2">Sulfur relay protein TusC/DsrF</fullName>
    </submittedName>
</protein>
<evidence type="ECO:0000256" key="1">
    <source>
        <dbReference type="ARBA" id="ARBA00005996"/>
    </source>
</evidence>
<dbReference type="KEGG" id="fpp:FPB0191_00072"/>
<organism evidence="2 3">
    <name type="scientific">Frischella perrara</name>
    <dbReference type="NCBI Taxonomy" id="1267021"/>
    <lineage>
        <taxon>Bacteria</taxon>
        <taxon>Pseudomonadati</taxon>
        <taxon>Pseudomonadota</taxon>
        <taxon>Gammaproteobacteria</taxon>
        <taxon>Orbales</taxon>
        <taxon>Orbaceae</taxon>
        <taxon>Frischella</taxon>
    </lineage>
</organism>
<dbReference type="Gene3D" id="3.40.1260.10">
    <property type="entry name" value="DsrEFH-like"/>
    <property type="match status" value="1"/>
</dbReference>
<dbReference type="Pfam" id="PF02635">
    <property type="entry name" value="DsrE"/>
    <property type="match status" value="1"/>
</dbReference>
<dbReference type="SUPFAM" id="SSF75169">
    <property type="entry name" value="DsrEFH-like"/>
    <property type="match status" value="1"/>
</dbReference>
<dbReference type="HOGENOM" id="CLU_155943_1_0_6"/>
<dbReference type="PANTHER" id="PTHR38780:SF1">
    <property type="entry name" value="PROTEIN TUSC"/>
    <property type="match status" value="1"/>
</dbReference>
<dbReference type="InterPro" id="IPR027396">
    <property type="entry name" value="DsrEFH-like"/>
</dbReference>
<reference evidence="2 3" key="1">
    <citation type="journal article" date="2014" name="Appl. Environ. Microbiol.">
        <title>Gut symbionts from distinct hosts exhibit genotoxic activity via divergent colibactin biosynthetic pathways.</title>
        <authorList>
            <person name="Engel P."/>
            <person name="Vizcaino M.I."/>
            <person name="Crawford J.M."/>
        </authorList>
    </citation>
    <scope>NUCLEOTIDE SEQUENCE [LARGE SCALE GENOMIC DNA]</scope>
    <source>
        <strain evidence="2 3">PEB0191</strain>
    </source>
</reference>
<dbReference type="InterPro" id="IPR017462">
    <property type="entry name" value="Sulphur_relay_TusC/DsrF"/>
</dbReference>
<accession>A0A0A7RXA3</accession>
<proteinExistence type="inferred from homology"/>
<sequence>MVSVLKNIAIIFNHPPHGTSCGRETLDLALALSDINQISVFFINSGVINLLKNQQPDKILMRDYISTFSMLSLYDITNVYVCADALLALNITASELVIDAQAMTKIEMAKLLSKHDAIINI</sequence>
<dbReference type="PANTHER" id="PTHR38780">
    <property type="entry name" value="PROTEIN TUSC"/>
    <property type="match status" value="1"/>
</dbReference>
<dbReference type="OrthoDB" id="9789418at2"/>
<dbReference type="NCBIfam" id="NF001238">
    <property type="entry name" value="PRK00211.1"/>
    <property type="match status" value="1"/>
</dbReference>
<dbReference type="NCBIfam" id="TIGR03010">
    <property type="entry name" value="sulf_tusC_dsrF"/>
    <property type="match status" value="1"/>
</dbReference>
<comment type="similarity">
    <text evidence="1">Belongs to the DsrF/TusC family.</text>
</comment>
<name>A0A0A7RXA3_FRIPE</name>
<evidence type="ECO:0000313" key="3">
    <source>
        <dbReference type="Proteomes" id="UP000030901"/>
    </source>
</evidence>
<dbReference type="InterPro" id="IPR003787">
    <property type="entry name" value="Sulphur_relay_DsrE/F-like"/>
</dbReference>
<dbReference type="Proteomes" id="UP000030901">
    <property type="component" value="Chromosome"/>
</dbReference>